<feature type="compositionally biased region" description="Low complexity" evidence="6">
    <location>
        <begin position="70"/>
        <end position="83"/>
    </location>
</feature>
<sequence>MKSQNAFNQSHANSAQRKRNTLSRLVGLVCLTVSVGAFTQVKTTEKAPQVSEKKQPEKTVQTEEAEKKQQQQQKSTEVEAQQQEAPVPAPIAPKTSEERVFDLVTEQAKELAAQPYVQPEQNLPAELADMNYQQYRAIRFNPEQAQWKDKAKFEMQLFHPGFLYRSPVEIKVVDDNSGIKNMLFETDRFIYEKDAAPLKGSVPKDAGFAGFRVHYPLKTNHYKDEVAVFLGASYFRLIGPGQIFGISARGLAIDTAEASGEEFPAFTKFWMLEPKAEDTKLVFFALLDSQSVTGAYRFELEPGLNTVMHVQSTIFAREDVKKLGVAPLTSMYLSGENDTRNFDDFRPEVHDSDGLSMHTSRGEWIWRTLNNPKGLRVTSLQDEQPKGFGLLQRDQSFVSYQDTEAHYHERPGMWITPNNQWGKGRVELVEIPTNSETNDNIVSYWVPAQPFKKGEMREFDYTIRSVNGSLNKAAAARVSQVFNSWAALPGQDDAPEKNVRQMVVDFNAEEFAHLSDSIRLIPHLSLSSGSYKDLEVVQLPDKMTWRAQFKLQPENDNAIDMRLYLTLGGKQVSEVWNYVWSANEVE</sequence>
<evidence type="ECO:0000256" key="1">
    <source>
        <dbReference type="ARBA" id="ARBA00004418"/>
    </source>
</evidence>
<dbReference type="InterPro" id="IPR014438">
    <property type="entry name" value="Glucan_biosyn_MdoG/MdoD"/>
</dbReference>
<organism evidence="9 10">
    <name type="scientific">Paraglaciecola agarilytica NO2</name>
    <dbReference type="NCBI Taxonomy" id="1125747"/>
    <lineage>
        <taxon>Bacteria</taxon>
        <taxon>Pseudomonadati</taxon>
        <taxon>Pseudomonadota</taxon>
        <taxon>Gammaproteobacteria</taxon>
        <taxon>Alteromonadales</taxon>
        <taxon>Alteromonadaceae</taxon>
        <taxon>Paraglaciecola</taxon>
    </lineage>
</organism>
<evidence type="ECO:0000256" key="5">
    <source>
        <dbReference type="ARBA" id="ARBA00022764"/>
    </source>
</evidence>
<dbReference type="Gene3D" id="2.60.40.10">
    <property type="entry name" value="Immunoglobulins"/>
    <property type="match status" value="1"/>
</dbReference>
<keyword evidence="7" id="KW-0472">Membrane</keyword>
<dbReference type="PANTHER" id="PTHR30504">
    <property type="entry name" value="GLUCANS BIOSYNTHESIS PROTEIN"/>
    <property type="match status" value="1"/>
</dbReference>
<dbReference type="Gene3D" id="2.70.98.10">
    <property type="match status" value="1"/>
</dbReference>
<protein>
    <recommendedName>
        <fullName evidence="4">Glucans biosynthesis protein G</fullName>
    </recommendedName>
</protein>
<keyword evidence="7" id="KW-0812">Transmembrane</keyword>
<comment type="subcellular location">
    <subcellularLocation>
        <location evidence="1">Periplasm</location>
    </subcellularLocation>
</comment>
<feature type="domain" description="Glucan biosynthesis periplasmic MdoG C-terminal" evidence="8">
    <location>
        <begin position="101"/>
        <end position="580"/>
    </location>
</feature>
<dbReference type="SUPFAM" id="SSF81296">
    <property type="entry name" value="E set domains"/>
    <property type="match status" value="1"/>
</dbReference>
<evidence type="ECO:0000313" key="9">
    <source>
        <dbReference type="EMBL" id="GAC04657.1"/>
    </source>
</evidence>
<feature type="transmembrane region" description="Helical" evidence="7">
    <location>
        <begin position="21"/>
        <end position="41"/>
    </location>
</feature>
<dbReference type="Proteomes" id="UP000008372">
    <property type="component" value="Unassembled WGS sequence"/>
</dbReference>
<keyword evidence="7" id="KW-1133">Transmembrane helix</keyword>
<comment type="pathway">
    <text evidence="2">Glycan metabolism; osmoregulated periplasmic glucan (OPG) biosynthesis.</text>
</comment>
<feature type="region of interest" description="Disordered" evidence="6">
    <location>
        <begin position="41"/>
        <end position="94"/>
    </location>
</feature>
<dbReference type="InterPro" id="IPR013783">
    <property type="entry name" value="Ig-like_fold"/>
</dbReference>
<dbReference type="Pfam" id="PF04349">
    <property type="entry name" value="MdoG"/>
    <property type="match status" value="1"/>
</dbReference>
<evidence type="ECO:0000256" key="7">
    <source>
        <dbReference type="SAM" id="Phobius"/>
    </source>
</evidence>
<dbReference type="SUPFAM" id="SSF74650">
    <property type="entry name" value="Galactose mutarotase-like"/>
    <property type="match status" value="1"/>
</dbReference>
<dbReference type="InterPro" id="IPR011013">
    <property type="entry name" value="Gal_mutarotase_sf_dom"/>
</dbReference>
<evidence type="ECO:0000256" key="6">
    <source>
        <dbReference type="SAM" id="MobiDB-lite"/>
    </source>
</evidence>
<comment type="similarity">
    <text evidence="3">Belongs to the OpgD/OpgG family.</text>
</comment>
<evidence type="ECO:0000256" key="4">
    <source>
        <dbReference type="ARBA" id="ARBA00015376"/>
    </source>
</evidence>
<reference evidence="9 10" key="1">
    <citation type="journal article" date="2014" name="Environ. Microbiol.">
        <title>Comparative genomics of the marine bacterial genus Glaciecola reveals the high degree of genomic diversity and genomic characteristic for cold adaptation.</title>
        <authorList>
            <person name="Qin Q.L."/>
            <person name="Xie B.B."/>
            <person name="Yu Y."/>
            <person name="Shu Y.L."/>
            <person name="Rong J.C."/>
            <person name="Zhang Y.J."/>
            <person name="Zhao D.L."/>
            <person name="Chen X.L."/>
            <person name="Zhang X.Y."/>
            <person name="Chen B."/>
            <person name="Zhou B.C."/>
            <person name="Zhang Y.Z."/>
        </authorList>
    </citation>
    <scope>NUCLEOTIDE SEQUENCE [LARGE SCALE GENOMIC DNA]</scope>
    <source>
        <strain evidence="9 10">NO2</strain>
    </source>
</reference>
<dbReference type="PIRSF" id="PIRSF006281">
    <property type="entry name" value="MdoG"/>
    <property type="match status" value="1"/>
</dbReference>
<dbReference type="InterPro" id="IPR014718">
    <property type="entry name" value="GH-type_carb-bd"/>
</dbReference>
<name>A0ABQ0I5N9_9ALTE</name>
<accession>A0ABQ0I5N9</accession>
<dbReference type="InterPro" id="IPR007444">
    <property type="entry name" value="Glucan_biosyn_MdoG_C"/>
</dbReference>
<keyword evidence="5" id="KW-0574">Periplasm</keyword>
<comment type="caution">
    <text evidence="9">The sequence shown here is derived from an EMBL/GenBank/DDBJ whole genome shotgun (WGS) entry which is preliminary data.</text>
</comment>
<evidence type="ECO:0000259" key="8">
    <source>
        <dbReference type="Pfam" id="PF04349"/>
    </source>
</evidence>
<dbReference type="EMBL" id="BAEK01000030">
    <property type="protein sequence ID" value="GAC04657.1"/>
    <property type="molecule type" value="Genomic_DNA"/>
</dbReference>
<keyword evidence="10" id="KW-1185">Reference proteome</keyword>
<dbReference type="RefSeq" id="WP_008303370.1">
    <property type="nucleotide sequence ID" value="NZ_BAEK01000030.1"/>
</dbReference>
<dbReference type="PANTHER" id="PTHR30504:SF4">
    <property type="entry name" value="GLUCANS BIOSYNTHESIS PROTEIN G"/>
    <property type="match status" value="1"/>
</dbReference>
<dbReference type="InterPro" id="IPR014756">
    <property type="entry name" value="Ig_E-set"/>
</dbReference>
<proteinExistence type="inferred from homology"/>
<evidence type="ECO:0000256" key="2">
    <source>
        <dbReference type="ARBA" id="ARBA00005001"/>
    </source>
</evidence>
<gene>
    <name evidence="9" type="primary">mdoG</name>
    <name evidence="9" type="ORF">GAGA_1802</name>
</gene>
<feature type="compositionally biased region" description="Basic and acidic residues" evidence="6">
    <location>
        <begin position="51"/>
        <end position="69"/>
    </location>
</feature>
<evidence type="ECO:0000313" key="10">
    <source>
        <dbReference type="Proteomes" id="UP000008372"/>
    </source>
</evidence>
<evidence type="ECO:0000256" key="3">
    <source>
        <dbReference type="ARBA" id="ARBA00009284"/>
    </source>
</evidence>